<proteinExistence type="inferred from homology"/>
<protein>
    <recommendedName>
        <fullName evidence="6 7">Small ribosomal subunit protein uS11</fullName>
    </recommendedName>
</protein>
<evidence type="ECO:0000313" key="9">
    <source>
        <dbReference type="EMBL" id="PEN04783.1"/>
    </source>
</evidence>
<evidence type="ECO:0000256" key="7">
    <source>
        <dbReference type="HAMAP-Rule" id="MF_01310"/>
    </source>
</evidence>
<comment type="similarity">
    <text evidence="1 7 8">Belongs to the universal ribosomal protein uS11 family.</text>
</comment>
<evidence type="ECO:0000256" key="8">
    <source>
        <dbReference type="RuleBase" id="RU003629"/>
    </source>
</evidence>
<accession>A0A2H3NKR2</accession>
<dbReference type="InterPro" id="IPR036967">
    <property type="entry name" value="Ribosomal_uS11_sf"/>
</dbReference>
<sequence length="136" mass="14686">MAKGKGKGKKGKRNVRKKNVVVESNGRAYIKSTFNNVIITLTDQYGNTISWASAGKMGFKGSRKNTPYAAQRAGQAAAQEAYDLGLRRVDAYVKGPGSGREGAIRALSDVGLDVATIRDVTPLPHNGCRPPKRRRV</sequence>
<evidence type="ECO:0000256" key="1">
    <source>
        <dbReference type="ARBA" id="ARBA00006194"/>
    </source>
</evidence>
<evidence type="ECO:0000256" key="2">
    <source>
        <dbReference type="ARBA" id="ARBA00022730"/>
    </source>
</evidence>
<evidence type="ECO:0000256" key="5">
    <source>
        <dbReference type="ARBA" id="ARBA00023274"/>
    </source>
</evidence>
<evidence type="ECO:0000256" key="4">
    <source>
        <dbReference type="ARBA" id="ARBA00022980"/>
    </source>
</evidence>
<dbReference type="Gene3D" id="3.30.420.80">
    <property type="entry name" value="Ribosomal protein S11"/>
    <property type="match status" value="1"/>
</dbReference>
<dbReference type="PROSITE" id="PS00054">
    <property type="entry name" value="RIBOSOMAL_S11"/>
    <property type="match status" value="1"/>
</dbReference>
<dbReference type="Proteomes" id="UP000221024">
    <property type="component" value="Unassembled WGS sequence"/>
</dbReference>
<dbReference type="PIRSF" id="PIRSF002131">
    <property type="entry name" value="Ribosomal_S11"/>
    <property type="match status" value="1"/>
</dbReference>
<dbReference type="AlphaFoldDB" id="A0A2H3NKR2"/>
<dbReference type="GO" id="GO:0003735">
    <property type="term" value="F:structural constituent of ribosome"/>
    <property type="evidence" value="ECO:0007669"/>
    <property type="project" value="InterPro"/>
</dbReference>
<keyword evidence="4 7" id="KW-0689">Ribosomal protein</keyword>
<name>A0A2H3NKR2_9BACT</name>
<organism evidence="9 10">
    <name type="scientific">Longimonas halophila</name>
    <dbReference type="NCBI Taxonomy" id="1469170"/>
    <lineage>
        <taxon>Bacteria</taxon>
        <taxon>Pseudomonadati</taxon>
        <taxon>Rhodothermota</taxon>
        <taxon>Rhodothermia</taxon>
        <taxon>Rhodothermales</taxon>
        <taxon>Salisaetaceae</taxon>
        <taxon>Longimonas</taxon>
    </lineage>
</organism>
<dbReference type="GO" id="GO:0006412">
    <property type="term" value="P:translation"/>
    <property type="evidence" value="ECO:0007669"/>
    <property type="project" value="UniProtKB-UniRule"/>
</dbReference>
<dbReference type="HAMAP" id="MF_01310">
    <property type="entry name" value="Ribosomal_uS11"/>
    <property type="match status" value="1"/>
</dbReference>
<dbReference type="EMBL" id="PDEP01000020">
    <property type="protein sequence ID" value="PEN04783.1"/>
    <property type="molecule type" value="Genomic_DNA"/>
</dbReference>
<dbReference type="NCBIfam" id="TIGR03632">
    <property type="entry name" value="uS11_bact"/>
    <property type="match status" value="1"/>
</dbReference>
<dbReference type="InterPro" id="IPR018102">
    <property type="entry name" value="Ribosomal_uS11_CS"/>
</dbReference>
<comment type="subunit">
    <text evidence="7">Part of the 30S ribosomal subunit. Interacts with proteins S7 and S18. Binds to IF-3.</text>
</comment>
<keyword evidence="3 7" id="KW-0694">RNA-binding</keyword>
<keyword evidence="2 7" id="KW-0699">rRNA-binding</keyword>
<comment type="caution">
    <text evidence="9">The sequence shown here is derived from an EMBL/GenBank/DDBJ whole genome shotgun (WGS) entry which is preliminary data.</text>
</comment>
<keyword evidence="10" id="KW-1185">Reference proteome</keyword>
<evidence type="ECO:0000256" key="6">
    <source>
        <dbReference type="ARBA" id="ARBA00035160"/>
    </source>
</evidence>
<gene>
    <name evidence="7" type="primary">rpsK</name>
    <name evidence="9" type="ORF">CRI93_14550</name>
</gene>
<dbReference type="InterPro" id="IPR019981">
    <property type="entry name" value="Ribosomal_uS11_bac-type"/>
</dbReference>
<dbReference type="RefSeq" id="WP_098063382.1">
    <property type="nucleotide sequence ID" value="NZ_PDEP01000020.1"/>
</dbReference>
<dbReference type="PANTHER" id="PTHR11759">
    <property type="entry name" value="40S RIBOSOMAL PROTEIN S14/30S RIBOSOMAL PROTEIN S11"/>
    <property type="match status" value="1"/>
</dbReference>
<dbReference type="GO" id="GO:1990904">
    <property type="term" value="C:ribonucleoprotein complex"/>
    <property type="evidence" value="ECO:0007669"/>
    <property type="project" value="UniProtKB-KW"/>
</dbReference>
<dbReference type="GO" id="GO:0019843">
    <property type="term" value="F:rRNA binding"/>
    <property type="evidence" value="ECO:0007669"/>
    <property type="project" value="UniProtKB-UniRule"/>
</dbReference>
<evidence type="ECO:0000256" key="3">
    <source>
        <dbReference type="ARBA" id="ARBA00022884"/>
    </source>
</evidence>
<dbReference type="InterPro" id="IPR001971">
    <property type="entry name" value="Ribosomal_uS11"/>
</dbReference>
<dbReference type="GO" id="GO:0005840">
    <property type="term" value="C:ribosome"/>
    <property type="evidence" value="ECO:0007669"/>
    <property type="project" value="UniProtKB-KW"/>
</dbReference>
<dbReference type="FunFam" id="3.30.420.80:FF:000004">
    <property type="entry name" value="30S ribosomal protein S11"/>
    <property type="match status" value="1"/>
</dbReference>
<dbReference type="NCBIfam" id="NF003698">
    <property type="entry name" value="PRK05309.1"/>
    <property type="match status" value="1"/>
</dbReference>
<keyword evidence="5 7" id="KW-0687">Ribonucleoprotein</keyword>
<dbReference type="Pfam" id="PF00411">
    <property type="entry name" value="Ribosomal_S11"/>
    <property type="match status" value="1"/>
</dbReference>
<reference evidence="9 10" key="1">
    <citation type="submission" date="2017-10" db="EMBL/GenBank/DDBJ databases">
        <title>Draft genome of Longimonas halophila.</title>
        <authorList>
            <person name="Goh K.M."/>
            <person name="Shamsir M.S."/>
            <person name="Lim S.W."/>
        </authorList>
    </citation>
    <scope>NUCLEOTIDE SEQUENCE [LARGE SCALE GENOMIC DNA]</scope>
    <source>
        <strain evidence="9 10">KCTC 42399</strain>
    </source>
</reference>
<dbReference type="SUPFAM" id="SSF53137">
    <property type="entry name" value="Translational machinery components"/>
    <property type="match status" value="1"/>
</dbReference>
<evidence type="ECO:0000313" key="10">
    <source>
        <dbReference type="Proteomes" id="UP000221024"/>
    </source>
</evidence>
<dbReference type="OrthoDB" id="9806415at2"/>
<comment type="function">
    <text evidence="7">Located on the platform of the 30S subunit, it bridges several disparate RNA helices of the 16S rRNA. Forms part of the Shine-Dalgarno cleft in the 70S ribosome.</text>
</comment>